<keyword evidence="2" id="KW-1185">Reference proteome</keyword>
<organism evidence="1 2">
    <name type="scientific">Pyronema omphalodes (strain CBS 100304)</name>
    <name type="common">Pyronema confluens</name>
    <dbReference type="NCBI Taxonomy" id="1076935"/>
    <lineage>
        <taxon>Eukaryota</taxon>
        <taxon>Fungi</taxon>
        <taxon>Dikarya</taxon>
        <taxon>Ascomycota</taxon>
        <taxon>Pezizomycotina</taxon>
        <taxon>Pezizomycetes</taxon>
        <taxon>Pezizales</taxon>
        <taxon>Pyronemataceae</taxon>
        <taxon>Pyronema</taxon>
    </lineage>
</organism>
<accession>U4L615</accession>
<evidence type="ECO:0000313" key="2">
    <source>
        <dbReference type="Proteomes" id="UP000018144"/>
    </source>
</evidence>
<gene>
    <name evidence="1" type="ORF">PCON_12258</name>
</gene>
<dbReference type="EMBL" id="HF935723">
    <property type="protein sequence ID" value="CCX12664.1"/>
    <property type="molecule type" value="Genomic_DNA"/>
</dbReference>
<dbReference type="Proteomes" id="UP000018144">
    <property type="component" value="Unassembled WGS sequence"/>
</dbReference>
<protein>
    <submittedName>
        <fullName evidence="1">Uncharacterized protein</fullName>
    </submittedName>
</protein>
<proteinExistence type="predicted"/>
<evidence type="ECO:0000313" key="1">
    <source>
        <dbReference type="EMBL" id="CCX12664.1"/>
    </source>
</evidence>
<reference evidence="1 2" key="1">
    <citation type="journal article" date="2013" name="PLoS Genet.">
        <title>The genome and development-dependent transcriptomes of Pyronema confluens: a window into fungal evolution.</title>
        <authorList>
            <person name="Traeger S."/>
            <person name="Altegoer F."/>
            <person name="Freitag M."/>
            <person name="Gabaldon T."/>
            <person name="Kempken F."/>
            <person name="Kumar A."/>
            <person name="Marcet-Houben M."/>
            <person name="Poggeler S."/>
            <person name="Stajich J.E."/>
            <person name="Nowrousian M."/>
        </authorList>
    </citation>
    <scope>NUCLEOTIDE SEQUENCE [LARGE SCALE GENOMIC DNA]</scope>
    <source>
        <strain evidence="2">CBS 100304</strain>
        <tissue evidence="1">Vegetative mycelium</tissue>
    </source>
</reference>
<dbReference type="AlphaFoldDB" id="U4L615"/>
<name>U4L615_PYROM</name>
<sequence>MYISRLRLFVKRAASLIRK</sequence>